<dbReference type="GeneID" id="109474984"/>
<protein>
    <recommendedName>
        <fullName evidence="2 15">BRISC and BRCA1-A complex member 2</fullName>
    </recommendedName>
</protein>
<keyword evidence="16" id="KW-1185">Reference proteome</keyword>
<evidence type="ECO:0000256" key="11">
    <source>
        <dbReference type="ARBA" id="ARBA00023204"/>
    </source>
</evidence>
<keyword evidence="10 15" id="KW-0156">Chromatin regulator</keyword>
<comment type="subunit">
    <text evidence="15">Component of the ARISC complex. Component of the BRCA1-A complex. Component of the BRISC complex. Binds polyubiquitin.</text>
</comment>
<comment type="domain">
    <text evidence="15">Contains 2 ubiquitin-conjugating enzyme family-like (UEV-like) regions. These regions lack the critical Cys residues required for ubiquitination but retain the ability to bind ubiquitin.</text>
</comment>
<keyword evidence="11 15" id="KW-0234">DNA repair</keyword>
<evidence type="ECO:0000256" key="4">
    <source>
        <dbReference type="ARBA" id="ARBA00022618"/>
    </source>
</evidence>
<dbReference type="GO" id="GO:0010212">
    <property type="term" value="P:response to ionizing radiation"/>
    <property type="evidence" value="ECO:0007669"/>
    <property type="project" value="UniProtKB-UniRule"/>
</dbReference>
<dbReference type="GO" id="GO:0007095">
    <property type="term" value="P:mitotic G2 DNA damage checkpoint signaling"/>
    <property type="evidence" value="ECO:0007669"/>
    <property type="project" value="UniProtKB-UniRule"/>
</dbReference>
<evidence type="ECO:0000256" key="5">
    <source>
        <dbReference type="ARBA" id="ARBA00022703"/>
    </source>
</evidence>
<evidence type="ECO:0000256" key="6">
    <source>
        <dbReference type="ARBA" id="ARBA00022737"/>
    </source>
</evidence>
<accession>A0A6P4ZN43</accession>
<keyword evidence="4 15" id="KW-0132">Cell division</keyword>
<evidence type="ECO:0000256" key="13">
    <source>
        <dbReference type="ARBA" id="ARBA00023306"/>
    </source>
</evidence>
<dbReference type="KEGG" id="bbel:109474984"/>
<evidence type="ECO:0000256" key="15">
    <source>
        <dbReference type="RuleBase" id="RU368019"/>
    </source>
</evidence>
<dbReference type="GO" id="GO:0005737">
    <property type="term" value="C:cytoplasm"/>
    <property type="evidence" value="ECO:0007669"/>
    <property type="project" value="UniProtKB-SubCell"/>
</dbReference>
<gene>
    <name evidence="17" type="primary">LOC109474984</name>
</gene>
<evidence type="ECO:0000256" key="9">
    <source>
        <dbReference type="ARBA" id="ARBA00022786"/>
    </source>
</evidence>
<comment type="function">
    <text evidence="15">May play a role in homeostasis or cellular differentiation in cells of neural, epithelial and germline origins. May also act as a death receptor-associated anti-apoptotic protein, which inhibits the mitochondrial apoptotic pathway.</text>
</comment>
<evidence type="ECO:0000256" key="2">
    <source>
        <dbReference type="ARBA" id="ARBA00019438"/>
    </source>
</evidence>
<dbReference type="GO" id="GO:0070531">
    <property type="term" value="C:BRCA1-A complex"/>
    <property type="evidence" value="ECO:0007669"/>
    <property type="project" value="UniProtKB-UniRule"/>
</dbReference>
<keyword evidence="3 15" id="KW-0963">Cytoplasm</keyword>
<organism evidence="16 17">
    <name type="scientific">Branchiostoma belcheri</name>
    <name type="common">Amphioxus</name>
    <dbReference type="NCBI Taxonomy" id="7741"/>
    <lineage>
        <taxon>Eukaryota</taxon>
        <taxon>Metazoa</taxon>
        <taxon>Chordata</taxon>
        <taxon>Cephalochordata</taxon>
        <taxon>Leptocardii</taxon>
        <taxon>Amphioxiformes</taxon>
        <taxon>Branchiostomatidae</taxon>
        <taxon>Branchiostoma</taxon>
    </lineage>
</organism>
<evidence type="ECO:0000313" key="16">
    <source>
        <dbReference type="Proteomes" id="UP000515135"/>
    </source>
</evidence>
<keyword evidence="7 15" id="KW-0227">DNA damage</keyword>
<keyword evidence="5 15" id="KW-0053">Apoptosis</keyword>
<dbReference type="GO" id="GO:0006325">
    <property type="term" value="P:chromatin organization"/>
    <property type="evidence" value="ECO:0007669"/>
    <property type="project" value="UniProtKB-UniRule"/>
</dbReference>
<evidence type="ECO:0000256" key="8">
    <source>
        <dbReference type="ARBA" id="ARBA00022776"/>
    </source>
</evidence>
<proteinExistence type="inferred from homology"/>
<dbReference type="PANTHER" id="PTHR15189:SF7">
    <property type="entry name" value="BRISC AND BRCA1-A COMPLEX MEMBER 2"/>
    <property type="match status" value="1"/>
</dbReference>
<evidence type="ECO:0000256" key="10">
    <source>
        <dbReference type="ARBA" id="ARBA00022853"/>
    </source>
</evidence>
<dbReference type="InterPro" id="IPR010358">
    <property type="entry name" value="BRE"/>
</dbReference>
<name>A0A6P4ZN43_BRABE</name>
<sequence>MASEHSVLKQLHPLVRPYVERVLRRGNVGVCMGNLRISDVKSGRPTLTQSKEPCGDRFKIYIPFAGDSLKWEVIFDSCQPSNPPDFIFLGENGNFDPDIEKLENLTQWDPENPESLVLVLEDLLREYRCYQRQLIEGYSRLQFEYSSLQGMEACDDVEVHMGNRLPGTLDSPVNFLIRLPIDLSPIPQYLVKDDPGEDLAVLLAKFHNSEGSRVTPQLFLSPKVEHALGDNTALRIPRFPTGGCLMDYVPQVQDFLQKQIDHIVEGYQRRREYVAAFISRFGGSVLEYDAESFTKLSLVLEWNEFFFVLHIELPSRFPQDMPVFTFQSCYHLSKTNGEPYISVQKSYPYSPRWTGEEMAQRAKLFILDFIPQFKKVSVSSNKL</sequence>
<keyword evidence="12 15" id="KW-0539">Nucleus</keyword>
<keyword evidence="9 15" id="KW-0833">Ubl conjugation pathway</keyword>
<evidence type="ECO:0000256" key="7">
    <source>
        <dbReference type="ARBA" id="ARBA00022763"/>
    </source>
</evidence>
<dbReference type="GO" id="GO:0051301">
    <property type="term" value="P:cell division"/>
    <property type="evidence" value="ECO:0007669"/>
    <property type="project" value="UniProtKB-UniRule"/>
</dbReference>
<dbReference type="AlphaFoldDB" id="A0A6P4ZN43"/>
<dbReference type="GO" id="GO:0045739">
    <property type="term" value="P:positive regulation of DNA repair"/>
    <property type="evidence" value="ECO:0007669"/>
    <property type="project" value="UniProtKB-UniRule"/>
</dbReference>
<dbReference type="RefSeq" id="XP_019631046.1">
    <property type="nucleotide sequence ID" value="XM_019775487.1"/>
</dbReference>
<reference evidence="17" key="1">
    <citation type="submission" date="2025-08" db="UniProtKB">
        <authorList>
            <consortium name="RefSeq"/>
        </authorList>
    </citation>
    <scope>IDENTIFICATION</scope>
    <source>
        <tissue evidence="17">Gonad</tissue>
    </source>
</reference>
<evidence type="ECO:0000313" key="17">
    <source>
        <dbReference type="RefSeq" id="XP_019631046.1"/>
    </source>
</evidence>
<keyword evidence="8 15" id="KW-0498">Mitosis</keyword>
<dbReference type="Pfam" id="PF06113">
    <property type="entry name" value="BRE"/>
    <property type="match status" value="1"/>
</dbReference>
<dbReference type="OrthoDB" id="538811at2759"/>
<dbReference type="PANTHER" id="PTHR15189">
    <property type="entry name" value="BRISC AND BRCA1-A COMPLEX MEMBER 2"/>
    <property type="match status" value="1"/>
</dbReference>
<evidence type="ECO:0000256" key="3">
    <source>
        <dbReference type="ARBA" id="ARBA00022490"/>
    </source>
</evidence>
<evidence type="ECO:0000256" key="12">
    <source>
        <dbReference type="ARBA" id="ARBA00023242"/>
    </source>
</evidence>
<dbReference type="Proteomes" id="UP000515135">
    <property type="component" value="Unplaced"/>
</dbReference>
<dbReference type="CDD" id="cd23664">
    <property type="entry name" value="BRE"/>
    <property type="match status" value="1"/>
</dbReference>
<comment type="subcellular location">
    <subcellularLocation>
        <location evidence="15">Cytoplasm</location>
    </subcellularLocation>
    <subcellularLocation>
        <location evidence="1 15">Nucleus</location>
    </subcellularLocation>
    <text evidence="15">Localizes at sites of DNA damage at double-strand breaks (DSBs).</text>
</comment>
<evidence type="ECO:0000256" key="1">
    <source>
        <dbReference type="ARBA" id="ARBA00004123"/>
    </source>
</evidence>
<keyword evidence="6" id="KW-0677">Repeat</keyword>
<keyword evidence="13 15" id="KW-0131">Cell cycle</keyword>
<dbReference type="GO" id="GO:0006302">
    <property type="term" value="P:double-strand break repair"/>
    <property type="evidence" value="ECO:0007669"/>
    <property type="project" value="UniProtKB-UniRule"/>
</dbReference>
<dbReference type="GO" id="GO:0070552">
    <property type="term" value="C:BRISC complex"/>
    <property type="evidence" value="ECO:0007669"/>
    <property type="project" value="UniProtKB-UniRule"/>
</dbReference>
<comment type="similarity">
    <text evidence="14 15">Belongs to the BABAM2 family.</text>
</comment>
<dbReference type="GO" id="GO:0006915">
    <property type="term" value="P:apoptotic process"/>
    <property type="evidence" value="ECO:0007669"/>
    <property type="project" value="UniProtKB-UniRule"/>
</dbReference>
<evidence type="ECO:0000256" key="14">
    <source>
        <dbReference type="ARBA" id="ARBA00025766"/>
    </source>
</evidence>
<dbReference type="GO" id="GO:0031593">
    <property type="term" value="F:polyubiquitin modification-dependent protein binding"/>
    <property type="evidence" value="ECO:0007669"/>
    <property type="project" value="UniProtKB-UniRule"/>
</dbReference>